<evidence type="ECO:0000313" key="10">
    <source>
        <dbReference type="EMBL" id="SYX87160.1"/>
    </source>
</evidence>
<dbReference type="PANTHER" id="PTHR45708">
    <property type="entry name" value="ENDOCHITINASE"/>
    <property type="match status" value="1"/>
</dbReference>
<dbReference type="EC" id="3.2.1.14" evidence="2"/>
<dbReference type="GO" id="GO:0008843">
    <property type="term" value="F:endochitinase activity"/>
    <property type="evidence" value="ECO:0007669"/>
    <property type="project" value="UniProtKB-EC"/>
</dbReference>
<proteinExistence type="inferred from homology"/>
<sequence>MKRSSLRLPMNPLPKSFPALALVFILLLSLFPATVLGAAAPWSPNTAYKTGDLVSYSGKTYACIQPHTSLTGWEPPNVPALWKLSADVPVDTTPPTAPTNLHASSIGITEVALAWNPATDNVDVVSYEVYKGSQLAGTTNTTSYTAKGLTPDTAYSFSVKALDAAGNRSEESNSLAVRTNMAPVDTEPPTAPTGLQLLSATPTSLTLSWNASTDNIGVAGYDILLNGTNAASTSNTTHTLTGLTAATSYTILVRAYDAAGNRSADSNILTAETPQVPIGSGSKQLIGYWHNFDNGSTNIRLKDISPRYDIIQVAFAEPIGDRATMAFTPYNATKEQFKADIALLQSQGKKVLISIGGANGTVELTSTTARDSFVRSMNDLIQEYGFNGIDIDLEGSSLALTGADTDFKNPTTPKIINLISAIRTILQGKPSDFMLTMAPETAYVQGGMVAYGGPWGAYLPVIYAFKDRLNILHVQHYNTGSITALDGRSYSQGTADFQVAMAEMLLQGFPVNGNASNRFPALREDQIAIGLPAAPAAAGGGYTSPAIIDKALQYLVKGTSYGGTYQLIKTSGYRNFRGVMTWSINWDQASGNNFSQPVRTTLNGLQQ</sequence>
<dbReference type="InterPro" id="IPR036116">
    <property type="entry name" value="FN3_sf"/>
</dbReference>
<dbReference type="RefSeq" id="WP_138188844.1">
    <property type="nucleotide sequence ID" value="NZ_LS992241.1"/>
</dbReference>
<protein>
    <recommendedName>
        <fullName evidence="2">chitinase</fullName>
        <ecNumber evidence="2">3.2.1.14</ecNumber>
    </recommendedName>
</protein>
<dbReference type="Gene3D" id="2.60.40.10">
    <property type="entry name" value="Immunoglobulins"/>
    <property type="match status" value="2"/>
</dbReference>
<dbReference type="GO" id="GO:0000272">
    <property type="term" value="P:polysaccharide catabolic process"/>
    <property type="evidence" value="ECO:0007669"/>
    <property type="project" value="UniProtKB-KW"/>
</dbReference>
<gene>
    <name evidence="10" type="ORF">PBLR_15590</name>
</gene>
<dbReference type="AlphaFoldDB" id="A0A383RJK1"/>
<evidence type="ECO:0000256" key="1">
    <source>
        <dbReference type="ARBA" id="ARBA00009121"/>
    </source>
</evidence>
<dbReference type="GO" id="GO:0008061">
    <property type="term" value="F:chitin binding"/>
    <property type="evidence" value="ECO:0007669"/>
    <property type="project" value="InterPro"/>
</dbReference>
<dbReference type="CDD" id="cd00063">
    <property type="entry name" value="FN3"/>
    <property type="match status" value="2"/>
</dbReference>
<dbReference type="Proteomes" id="UP000304148">
    <property type="component" value="Chromosome"/>
</dbReference>
<dbReference type="GO" id="GO:0005576">
    <property type="term" value="C:extracellular region"/>
    <property type="evidence" value="ECO:0007669"/>
    <property type="project" value="InterPro"/>
</dbReference>
<dbReference type="InterPro" id="IPR017853">
    <property type="entry name" value="GH"/>
</dbReference>
<dbReference type="SMART" id="SM00495">
    <property type="entry name" value="ChtBD3"/>
    <property type="match status" value="1"/>
</dbReference>
<accession>A0A383RJK1</accession>
<keyword evidence="5 7" id="KW-0326">Glycosidase</keyword>
<evidence type="ECO:0000259" key="8">
    <source>
        <dbReference type="PROSITE" id="PS50853"/>
    </source>
</evidence>
<dbReference type="SUPFAM" id="SSF51055">
    <property type="entry name" value="Carbohydrate binding domain"/>
    <property type="match status" value="1"/>
</dbReference>
<comment type="similarity">
    <text evidence="1">Belongs to the glycosyl hydrolase 18 family. Chitinase class II subfamily.</text>
</comment>
<dbReference type="Gene3D" id="3.20.20.80">
    <property type="entry name" value="Glycosidases"/>
    <property type="match status" value="1"/>
</dbReference>
<dbReference type="InterPro" id="IPR003961">
    <property type="entry name" value="FN3_dom"/>
</dbReference>
<organism evidence="10 11">
    <name type="scientific">Paenibacillus alvei</name>
    <name type="common">Bacillus alvei</name>
    <dbReference type="NCBI Taxonomy" id="44250"/>
    <lineage>
        <taxon>Bacteria</taxon>
        <taxon>Bacillati</taxon>
        <taxon>Bacillota</taxon>
        <taxon>Bacilli</taxon>
        <taxon>Bacillales</taxon>
        <taxon>Paenibacillaceae</taxon>
        <taxon>Paenibacillus</taxon>
    </lineage>
</organism>
<evidence type="ECO:0000256" key="4">
    <source>
        <dbReference type="ARBA" id="ARBA00023277"/>
    </source>
</evidence>
<name>A0A383RJK1_PAEAL</name>
<dbReference type="EMBL" id="LS992241">
    <property type="protein sequence ID" value="SYX87160.1"/>
    <property type="molecule type" value="Genomic_DNA"/>
</dbReference>
<keyword evidence="6" id="KW-0624">Polysaccharide degradation</keyword>
<evidence type="ECO:0000256" key="3">
    <source>
        <dbReference type="ARBA" id="ARBA00022801"/>
    </source>
</evidence>
<dbReference type="SMART" id="SM00636">
    <property type="entry name" value="Glyco_18"/>
    <property type="match status" value="1"/>
</dbReference>
<dbReference type="InterPro" id="IPR003610">
    <property type="entry name" value="CBM5/12"/>
</dbReference>
<dbReference type="SUPFAM" id="SSF51445">
    <property type="entry name" value="(Trans)glycosidases"/>
    <property type="match status" value="1"/>
</dbReference>
<reference evidence="11" key="1">
    <citation type="submission" date="2018-08" db="EMBL/GenBank/DDBJ databases">
        <authorList>
            <person name="Chevrot R."/>
        </authorList>
    </citation>
    <scope>NUCLEOTIDE SEQUENCE [LARGE SCALE GENOMIC DNA]</scope>
</reference>
<evidence type="ECO:0000256" key="6">
    <source>
        <dbReference type="ARBA" id="ARBA00023326"/>
    </source>
</evidence>
<dbReference type="InterPro" id="IPR001223">
    <property type="entry name" value="Glyco_hydro18_cat"/>
</dbReference>
<keyword evidence="4" id="KW-0119">Carbohydrate metabolism</keyword>
<dbReference type="InterPro" id="IPR050542">
    <property type="entry name" value="Glycosyl_Hydrlase18_Chitinase"/>
</dbReference>
<keyword evidence="3 7" id="KW-0378">Hydrolase</keyword>
<evidence type="ECO:0000256" key="5">
    <source>
        <dbReference type="ARBA" id="ARBA00023295"/>
    </source>
</evidence>
<evidence type="ECO:0000313" key="11">
    <source>
        <dbReference type="Proteomes" id="UP000304148"/>
    </source>
</evidence>
<dbReference type="Gene3D" id="2.10.10.20">
    <property type="entry name" value="Carbohydrate-binding module superfamily 5/12"/>
    <property type="match status" value="1"/>
</dbReference>
<evidence type="ECO:0000256" key="2">
    <source>
        <dbReference type="ARBA" id="ARBA00012729"/>
    </source>
</evidence>
<dbReference type="PROSITE" id="PS51910">
    <property type="entry name" value="GH18_2"/>
    <property type="match status" value="1"/>
</dbReference>
<dbReference type="SUPFAM" id="SSF49265">
    <property type="entry name" value="Fibronectin type III"/>
    <property type="match status" value="1"/>
</dbReference>
<dbReference type="Pfam" id="PF00041">
    <property type="entry name" value="fn3"/>
    <property type="match status" value="2"/>
</dbReference>
<dbReference type="PROSITE" id="PS50853">
    <property type="entry name" value="FN3"/>
    <property type="match status" value="2"/>
</dbReference>
<dbReference type="CDD" id="cd12214">
    <property type="entry name" value="ChiA1_BD"/>
    <property type="match status" value="1"/>
</dbReference>
<feature type="domain" description="GH18" evidence="9">
    <location>
        <begin position="283"/>
        <end position="607"/>
    </location>
</feature>
<dbReference type="InterPro" id="IPR001579">
    <property type="entry name" value="Glyco_hydro_18_chit_AS"/>
</dbReference>
<feature type="domain" description="Fibronectin type-III" evidence="8">
    <location>
        <begin position="97"/>
        <end position="182"/>
    </location>
</feature>
<dbReference type="InterPro" id="IPR036573">
    <property type="entry name" value="CBM_sf_5/12"/>
</dbReference>
<dbReference type="GO" id="GO:0030246">
    <property type="term" value="F:carbohydrate binding"/>
    <property type="evidence" value="ECO:0007669"/>
    <property type="project" value="InterPro"/>
</dbReference>
<dbReference type="SMART" id="SM00060">
    <property type="entry name" value="FN3"/>
    <property type="match status" value="2"/>
</dbReference>
<dbReference type="Pfam" id="PF02839">
    <property type="entry name" value="CBM_5_12"/>
    <property type="match status" value="1"/>
</dbReference>
<dbReference type="InterPro" id="IPR013783">
    <property type="entry name" value="Ig-like_fold"/>
</dbReference>
<feature type="domain" description="Fibronectin type-III" evidence="8">
    <location>
        <begin position="191"/>
        <end position="276"/>
    </location>
</feature>
<dbReference type="PROSITE" id="PS01095">
    <property type="entry name" value="GH18_1"/>
    <property type="match status" value="1"/>
</dbReference>
<dbReference type="Pfam" id="PF00704">
    <property type="entry name" value="Glyco_hydro_18"/>
    <property type="match status" value="1"/>
</dbReference>
<dbReference type="InterPro" id="IPR011583">
    <property type="entry name" value="Chitinase_II/V-like_cat"/>
</dbReference>
<dbReference type="CDD" id="cd02871">
    <property type="entry name" value="GH18_chitinase_D-like"/>
    <property type="match status" value="1"/>
</dbReference>
<dbReference type="PANTHER" id="PTHR45708:SF49">
    <property type="entry name" value="ENDOCHITINASE"/>
    <property type="match status" value="1"/>
</dbReference>
<evidence type="ECO:0000256" key="7">
    <source>
        <dbReference type="RuleBase" id="RU000489"/>
    </source>
</evidence>
<evidence type="ECO:0000259" key="9">
    <source>
        <dbReference type="PROSITE" id="PS51910"/>
    </source>
</evidence>